<evidence type="ECO:0000313" key="2">
    <source>
        <dbReference type="EMBL" id="CAI6376632.1"/>
    </source>
</evidence>
<organism evidence="2 3">
    <name type="scientific">Macrosiphum euphorbiae</name>
    <name type="common">potato aphid</name>
    <dbReference type="NCBI Taxonomy" id="13131"/>
    <lineage>
        <taxon>Eukaryota</taxon>
        <taxon>Metazoa</taxon>
        <taxon>Ecdysozoa</taxon>
        <taxon>Arthropoda</taxon>
        <taxon>Hexapoda</taxon>
        <taxon>Insecta</taxon>
        <taxon>Pterygota</taxon>
        <taxon>Neoptera</taxon>
        <taxon>Paraneoptera</taxon>
        <taxon>Hemiptera</taxon>
        <taxon>Sternorrhyncha</taxon>
        <taxon>Aphidomorpha</taxon>
        <taxon>Aphidoidea</taxon>
        <taxon>Aphididae</taxon>
        <taxon>Macrosiphini</taxon>
        <taxon>Macrosiphum</taxon>
    </lineage>
</organism>
<dbReference type="SUPFAM" id="SSF56672">
    <property type="entry name" value="DNA/RNA polymerases"/>
    <property type="match status" value="1"/>
</dbReference>
<comment type="caution">
    <text evidence="2">The sequence shown here is derived from an EMBL/GenBank/DDBJ whole genome shotgun (WGS) entry which is preliminary data.</text>
</comment>
<dbReference type="AlphaFoldDB" id="A0AAV0YAH5"/>
<reference evidence="2 3" key="1">
    <citation type="submission" date="2023-01" db="EMBL/GenBank/DDBJ databases">
        <authorList>
            <person name="Whitehead M."/>
        </authorList>
    </citation>
    <scope>NUCLEOTIDE SEQUENCE [LARGE SCALE GENOMIC DNA]</scope>
</reference>
<protein>
    <recommendedName>
        <fullName evidence="1">Reverse transcriptase domain-containing protein</fullName>
    </recommendedName>
</protein>
<accession>A0AAV0YAH5</accession>
<dbReference type="InterPro" id="IPR000477">
    <property type="entry name" value="RT_dom"/>
</dbReference>
<dbReference type="PROSITE" id="PS50878">
    <property type="entry name" value="RT_POL"/>
    <property type="match status" value="1"/>
</dbReference>
<evidence type="ECO:0000259" key="1">
    <source>
        <dbReference type="PROSITE" id="PS50878"/>
    </source>
</evidence>
<gene>
    <name evidence="2" type="ORF">MEUPH1_LOCUS29980</name>
</gene>
<dbReference type="Proteomes" id="UP001160148">
    <property type="component" value="Unassembled WGS sequence"/>
</dbReference>
<name>A0AAV0YAH5_9HEMI</name>
<dbReference type="InterPro" id="IPR043502">
    <property type="entry name" value="DNA/RNA_pol_sf"/>
</dbReference>
<sequence>MSTDRPAYNKLKNEFLIETRNHKRAAWKCFAGDLNENPWGKAFSWAKQGNSCNSMPSSLSDADGSQTTNCRETADLVFSTFVPPDPHGKIPESHGLIQHKDELSPDIIKNAIWKMRTNSAPGSDGITAGILRKAWMPLRDIITNLFQNCLQNGTFPECWKAARLIIIPKPGKENLGEVKSYRPISLLPVLGKALESVIISELSRETRLDSYSEQHGFTMGRSTISAIENVYSWVDASSARHIFGVFLDITGAFDNVQWSPLLRQLDHLGASVGTQRIVSSYLKNRSAEFVLEGRRYSRTLERGCPQGSQLGPTLWKVAMTPIFELIKES</sequence>
<dbReference type="GO" id="GO:0071897">
    <property type="term" value="P:DNA biosynthetic process"/>
    <property type="evidence" value="ECO:0007669"/>
    <property type="project" value="UniProtKB-ARBA"/>
</dbReference>
<feature type="domain" description="Reverse transcriptase" evidence="1">
    <location>
        <begin position="148"/>
        <end position="329"/>
    </location>
</feature>
<proteinExistence type="predicted"/>
<evidence type="ECO:0000313" key="3">
    <source>
        <dbReference type="Proteomes" id="UP001160148"/>
    </source>
</evidence>
<keyword evidence="3" id="KW-1185">Reference proteome</keyword>
<dbReference type="EMBL" id="CARXXK010001528">
    <property type="protein sequence ID" value="CAI6376632.1"/>
    <property type="molecule type" value="Genomic_DNA"/>
</dbReference>
<dbReference type="PANTHER" id="PTHR19446">
    <property type="entry name" value="REVERSE TRANSCRIPTASES"/>
    <property type="match status" value="1"/>
</dbReference>
<dbReference type="Pfam" id="PF00078">
    <property type="entry name" value="RVT_1"/>
    <property type="match status" value="1"/>
</dbReference>